<dbReference type="Proteomes" id="UP000828048">
    <property type="component" value="Chromosome 3"/>
</dbReference>
<comment type="caution">
    <text evidence="1">The sequence shown here is derived from an EMBL/GenBank/DDBJ whole genome shotgun (WGS) entry which is preliminary data.</text>
</comment>
<evidence type="ECO:0000313" key="1">
    <source>
        <dbReference type="EMBL" id="KAH7857045.1"/>
    </source>
</evidence>
<protein>
    <submittedName>
        <fullName evidence="1">Uncharacterized protein</fullName>
    </submittedName>
</protein>
<organism evidence="1 2">
    <name type="scientific">Vaccinium darrowii</name>
    <dbReference type="NCBI Taxonomy" id="229202"/>
    <lineage>
        <taxon>Eukaryota</taxon>
        <taxon>Viridiplantae</taxon>
        <taxon>Streptophyta</taxon>
        <taxon>Embryophyta</taxon>
        <taxon>Tracheophyta</taxon>
        <taxon>Spermatophyta</taxon>
        <taxon>Magnoliopsida</taxon>
        <taxon>eudicotyledons</taxon>
        <taxon>Gunneridae</taxon>
        <taxon>Pentapetalae</taxon>
        <taxon>asterids</taxon>
        <taxon>Ericales</taxon>
        <taxon>Ericaceae</taxon>
        <taxon>Vaccinioideae</taxon>
        <taxon>Vaccinieae</taxon>
        <taxon>Vaccinium</taxon>
    </lineage>
</organism>
<name>A0ACB7YTX6_9ERIC</name>
<gene>
    <name evidence="1" type="ORF">Vadar_008419</name>
</gene>
<proteinExistence type="predicted"/>
<accession>A0ACB7YTX6</accession>
<reference evidence="1 2" key="1">
    <citation type="journal article" date="2021" name="Hortic Res">
        <title>High-quality reference genome and annotation aids understanding of berry development for evergreen blueberry (Vaccinium darrowii).</title>
        <authorList>
            <person name="Yu J."/>
            <person name="Hulse-Kemp A.M."/>
            <person name="Babiker E."/>
            <person name="Staton M."/>
        </authorList>
    </citation>
    <scope>NUCLEOTIDE SEQUENCE [LARGE SCALE GENOMIC DNA]</scope>
    <source>
        <strain evidence="2">cv. NJ 8807/NJ 8810</strain>
        <tissue evidence="1">Young leaf</tissue>
    </source>
</reference>
<sequence length="82" mass="9245">MKTSCISIQITSSSEKMKLELQKATNEFKTSKSDWIYSCSSGELTTKIKHLSTALHKKDKHSQKGLQATVQKEEEVIEVSKN</sequence>
<dbReference type="EMBL" id="CM037153">
    <property type="protein sequence ID" value="KAH7857045.1"/>
    <property type="molecule type" value="Genomic_DNA"/>
</dbReference>
<evidence type="ECO:0000313" key="2">
    <source>
        <dbReference type="Proteomes" id="UP000828048"/>
    </source>
</evidence>
<keyword evidence="2" id="KW-1185">Reference proteome</keyword>